<dbReference type="GO" id="GO:0046872">
    <property type="term" value="F:metal ion binding"/>
    <property type="evidence" value="ECO:0007669"/>
    <property type="project" value="UniProtKB-KW"/>
</dbReference>
<evidence type="ECO:0000256" key="2">
    <source>
        <dbReference type="ARBA" id="ARBA00006676"/>
    </source>
</evidence>
<dbReference type="GO" id="GO:0046103">
    <property type="term" value="P:inosine biosynthetic process"/>
    <property type="evidence" value="ECO:0007669"/>
    <property type="project" value="TreeGrafter"/>
</dbReference>
<evidence type="ECO:0000313" key="12">
    <source>
        <dbReference type="EMBL" id="EZA47964.1"/>
    </source>
</evidence>
<keyword evidence="7" id="KW-0546">Nucleotide metabolism</keyword>
<dbReference type="SUPFAM" id="SSF51556">
    <property type="entry name" value="Metallo-dependent hydrolases"/>
    <property type="match status" value="1"/>
</dbReference>
<comment type="subunit">
    <text evidence="3">Monomer.</text>
</comment>
<dbReference type="STRING" id="2015173.A0A026VYN0"/>
<keyword evidence="5" id="KW-0378">Hydrolase</keyword>
<comment type="function">
    <text evidence="9">Catalyzes the hydrolysis of the free cytosolic methylated adenosine nucleotide N(6)-methyl-AMP (N6-mAMP) to produce inositol monophosphate (IMP) and methylamine. Is required for the catabolism of cytosolic N6-mAMP, which is derived from the degradation of mRNA containing N6-methylated adenine (m6A).</text>
</comment>
<comment type="similarity">
    <text evidence="2">Belongs to the metallo-dependent hydrolases superfamily. Adenosine and AMP deaminases family.</text>
</comment>
<dbReference type="OMA" id="RPQFKPY"/>
<feature type="domain" description="Adenosine deaminase" evidence="11">
    <location>
        <begin position="11"/>
        <end position="335"/>
    </location>
</feature>
<keyword evidence="6" id="KW-0862">Zinc</keyword>
<dbReference type="InterPro" id="IPR032466">
    <property type="entry name" value="Metal_Hydrolase"/>
</dbReference>
<evidence type="ECO:0000256" key="1">
    <source>
        <dbReference type="ARBA" id="ARBA00001947"/>
    </source>
</evidence>
<dbReference type="OrthoDB" id="272271at2759"/>
<reference evidence="13 15" key="2">
    <citation type="journal article" date="2018" name="Genome Res.">
        <title>The genomic architecture and molecular evolution of ant odorant receptors.</title>
        <authorList>
            <person name="McKenzie S.K."/>
            <person name="Kronauer D.J.C."/>
        </authorList>
    </citation>
    <scope>NUCLEOTIDE SEQUENCE [LARGE SCALE GENOMIC DNA]</scope>
    <source>
        <strain evidence="13">Clonal line C1</strain>
    </source>
</reference>
<comment type="catalytic activity">
    <reaction evidence="8">
        <text>N(6)-methyl-AMP + H2O + H(+) = IMP + methylamine</text>
        <dbReference type="Rhea" id="RHEA:16001"/>
        <dbReference type="ChEBI" id="CHEBI:15377"/>
        <dbReference type="ChEBI" id="CHEBI:15378"/>
        <dbReference type="ChEBI" id="CHEBI:58053"/>
        <dbReference type="ChEBI" id="CHEBI:59338"/>
        <dbReference type="ChEBI" id="CHEBI:144842"/>
    </reaction>
    <physiologicalReaction direction="left-to-right" evidence="8">
        <dbReference type="Rhea" id="RHEA:16002"/>
    </physiologicalReaction>
</comment>
<comment type="cofactor">
    <cofactor evidence="1">
        <name>Zn(2+)</name>
        <dbReference type="ChEBI" id="CHEBI:29105"/>
    </cofactor>
</comment>
<dbReference type="PANTHER" id="PTHR11409:SF42">
    <property type="entry name" value="ADENOSINE DEAMINASE-LIKE PROTEIN"/>
    <property type="match status" value="1"/>
</dbReference>
<dbReference type="Proteomes" id="UP000053097">
    <property type="component" value="Unassembled WGS sequence"/>
</dbReference>
<evidence type="ECO:0000259" key="11">
    <source>
        <dbReference type="Pfam" id="PF00962"/>
    </source>
</evidence>
<dbReference type="EMBL" id="KK107730">
    <property type="protein sequence ID" value="EZA47964.1"/>
    <property type="molecule type" value="Genomic_DNA"/>
</dbReference>
<dbReference type="CDD" id="cd00443">
    <property type="entry name" value="ADA_AMPD"/>
    <property type="match status" value="1"/>
</dbReference>
<sequence length="341" mass="38400">MDAQDFCRGLPKVELHAHLNGSLSMNTLQTLYGMQQRSDIATRKQVFMDNTDFSSLSECFKVFDIAHALTVTPQAVFVATCDVIKEFHEDNVIYLELRSTPRAVKESMTKTEYLEAIMKAFETSKSRYPHITVKLLVSINRKQGYESAKENINLAIQFTKRYPEYVVGIDLSGDPMAGDSFLELLETSRKAGLKIAAHCAEVPNEMETIDILKFKPDRLGHCTCIHPSLQGSKQLFDMLLKSRIPVELCLTSNVKCKTISSYASHHFKYLHQAGHPITIGTDDKGVFNTCLSKEYELLSSVFNVARKQLKELSLLSVQYSFASAEEKKSLSSVIETFETDV</sequence>
<dbReference type="Pfam" id="PF00962">
    <property type="entry name" value="A_deaminase"/>
    <property type="match status" value="1"/>
</dbReference>
<proteinExistence type="inferred from homology"/>
<dbReference type="GO" id="GO:0006154">
    <property type="term" value="P:adenosine catabolic process"/>
    <property type="evidence" value="ECO:0007669"/>
    <property type="project" value="TreeGrafter"/>
</dbReference>
<dbReference type="InterPro" id="IPR001365">
    <property type="entry name" value="A_deaminase_dom"/>
</dbReference>
<dbReference type="GO" id="GO:0004000">
    <property type="term" value="F:adenosine deaminase activity"/>
    <property type="evidence" value="ECO:0007669"/>
    <property type="project" value="TreeGrafter"/>
</dbReference>
<evidence type="ECO:0000256" key="7">
    <source>
        <dbReference type="ARBA" id="ARBA00023080"/>
    </source>
</evidence>
<reference evidence="12 14" key="1">
    <citation type="journal article" date="2014" name="Curr. Biol.">
        <title>The genome of the clonal raider ant Cerapachys biroi.</title>
        <authorList>
            <person name="Oxley P.R."/>
            <person name="Ji L."/>
            <person name="Fetter-Pruneda I."/>
            <person name="McKenzie S.K."/>
            <person name="Li C."/>
            <person name="Hu H."/>
            <person name="Zhang G."/>
            <person name="Kronauer D.J."/>
        </authorList>
    </citation>
    <scope>NUCLEOTIDE SEQUENCE [LARGE SCALE GENOMIC DNA]</scope>
</reference>
<evidence type="ECO:0000256" key="9">
    <source>
        <dbReference type="ARBA" id="ARBA00057464"/>
    </source>
</evidence>
<evidence type="ECO:0000256" key="10">
    <source>
        <dbReference type="ARBA" id="ARBA00070474"/>
    </source>
</evidence>
<dbReference type="InterPro" id="IPR006330">
    <property type="entry name" value="Ado/ade_deaminase"/>
</dbReference>
<protein>
    <recommendedName>
        <fullName evidence="10">Adenosine deaminase-like protein</fullName>
    </recommendedName>
</protein>
<dbReference type="GO" id="GO:0009117">
    <property type="term" value="P:nucleotide metabolic process"/>
    <property type="evidence" value="ECO:0007669"/>
    <property type="project" value="UniProtKB-KW"/>
</dbReference>
<organism evidence="12 14">
    <name type="scientific">Ooceraea biroi</name>
    <name type="common">Clonal raider ant</name>
    <name type="synonym">Cerapachys biroi</name>
    <dbReference type="NCBI Taxonomy" id="2015173"/>
    <lineage>
        <taxon>Eukaryota</taxon>
        <taxon>Metazoa</taxon>
        <taxon>Ecdysozoa</taxon>
        <taxon>Arthropoda</taxon>
        <taxon>Hexapoda</taxon>
        <taxon>Insecta</taxon>
        <taxon>Pterygota</taxon>
        <taxon>Neoptera</taxon>
        <taxon>Endopterygota</taxon>
        <taxon>Hymenoptera</taxon>
        <taxon>Apocrita</taxon>
        <taxon>Aculeata</taxon>
        <taxon>Formicoidea</taxon>
        <taxon>Formicidae</taxon>
        <taxon>Dorylinae</taxon>
        <taxon>Ooceraea</taxon>
    </lineage>
</organism>
<dbReference type="Gene3D" id="3.20.20.140">
    <property type="entry name" value="Metal-dependent hydrolases"/>
    <property type="match status" value="1"/>
</dbReference>
<evidence type="ECO:0000313" key="15">
    <source>
        <dbReference type="Proteomes" id="UP000279307"/>
    </source>
</evidence>
<evidence type="ECO:0000256" key="6">
    <source>
        <dbReference type="ARBA" id="ARBA00022833"/>
    </source>
</evidence>
<evidence type="ECO:0000313" key="14">
    <source>
        <dbReference type="Proteomes" id="UP000053097"/>
    </source>
</evidence>
<dbReference type="PANTHER" id="PTHR11409">
    <property type="entry name" value="ADENOSINE DEAMINASE"/>
    <property type="match status" value="1"/>
</dbReference>
<accession>A0A026VYN0</accession>
<reference evidence="13" key="3">
    <citation type="submission" date="2018-07" db="EMBL/GenBank/DDBJ databases">
        <authorList>
            <person name="Mckenzie S.K."/>
            <person name="Kronauer D.J.C."/>
        </authorList>
    </citation>
    <scope>NUCLEOTIDE SEQUENCE</scope>
    <source>
        <strain evidence="13">Clonal line C1</strain>
    </source>
</reference>
<gene>
    <name evidence="13" type="ORF">DMN91_011425</name>
    <name evidence="12" type="ORF">X777_14533</name>
</gene>
<evidence type="ECO:0000256" key="8">
    <source>
        <dbReference type="ARBA" id="ARBA00048787"/>
    </source>
</evidence>
<dbReference type="Proteomes" id="UP000279307">
    <property type="component" value="Chromosome 12"/>
</dbReference>
<evidence type="ECO:0000256" key="4">
    <source>
        <dbReference type="ARBA" id="ARBA00022723"/>
    </source>
</evidence>
<evidence type="ECO:0000256" key="3">
    <source>
        <dbReference type="ARBA" id="ARBA00011245"/>
    </source>
</evidence>
<evidence type="ECO:0000313" key="13">
    <source>
        <dbReference type="EMBL" id="RLU15670.1"/>
    </source>
</evidence>
<dbReference type="EMBL" id="QOIP01000012">
    <property type="protein sequence ID" value="RLU15670.1"/>
    <property type="molecule type" value="Genomic_DNA"/>
</dbReference>
<keyword evidence="14" id="KW-1185">Reference proteome</keyword>
<dbReference type="FunFam" id="3.20.20.140:FF:000033">
    <property type="entry name" value="Adenosine deaminase-like protein"/>
    <property type="match status" value="1"/>
</dbReference>
<name>A0A026VYN0_OOCBI</name>
<keyword evidence="4" id="KW-0479">Metal-binding</keyword>
<dbReference type="AlphaFoldDB" id="A0A026VYN0"/>
<evidence type="ECO:0000256" key="5">
    <source>
        <dbReference type="ARBA" id="ARBA00022801"/>
    </source>
</evidence>